<dbReference type="GO" id="GO:0032259">
    <property type="term" value="P:methylation"/>
    <property type="evidence" value="ECO:0007669"/>
    <property type="project" value="UniProtKB-KW"/>
</dbReference>
<name>A0ABV4D7M1_9LACT</name>
<reference evidence="2 3" key="1">
    <citation type="submission" date="2024-03" db="EMBL/GenBank/DDBJ databases">
        <title>Mouse gut bacterial collection (mGBC) of GemPharmatech.</title>
        <authorList>
            <person name="He Y."/>
            <person name="Dong L."/>
            <person name="Wu D."/>
            <person name="Gao X."/>
            <person name="Lin Z."/>
        </authorList>
    </citation>
    <scope>NUCLEOTIDE SEQUENCE [LARGE SCALE GENOMIC DNA]</scope>
    <source>
        <strain evidence="2 3">20-218</strain>
    </source>
</reference>
<dbReference type="RefSeq" id="WP_369917637.1">
    <property type="nucleotide sequence ID" value="NZ_JBCLSQ010000002.1"/>
</dbReference>
<keyword evidence="2" id="KW-0808">Transferase</keyword>
<keyword evidence="2" id="KW-0489">Methyltransferase</keyword>
<organism evidence="2 3">
    <name type="scientific">Lactococcus muris</name>
    <dbReference type="NCBI Taxonomy" id="2941330"/>
    <lineage>
        <taxon>Bacteria</taxon>
        <taxon>Bacillati</taxon>
        <taxon>Bacillota</taxon>
        <taxon>Bacilli</taxon>
        <taxon>Lactobacillales</taxon>
        <taxon>Streptococcaceae</taxon>
        <taxon>Lactococcus</taxon>
    </lineage>
</organism>
<proteinExistence type="predicted"/>
<accession>A0ABV4D7M1</accession>
<feature type="compositionally biased region" description="Polar residues" evidence="1">
    <location>
        <begin position="15"/>
        <end position="30"/>
    </location>
</feature>
<comment type="caution">
    <text evidence="2">The sequence shown here is derived from an EMBL/GenBank/DDBJ whole genome shotgun (WGS) entry which is preliminary data.</text>
</comment>
<dbReference type="EMBL" id="JBCLSQ010000002">
    <property type="protein sequence ID" value="MEY8537069.1"/>
    <property type="molecule type" value="Genomic_DNA"/>
</dbReference>
<evidence type="ECO:0000313" key="2">
    <source>
        <dbReference type="EMBL" id="MEY8537069.1"/>
    </source>
</evidence>
<dbReference type="GO" id="GO:0008168">
    <property type="term" value="F:methyltransferase activity"/>
    <property type="evidence" value="ECO:0007669"/>
    <property type="project" value="UniProtKB-KW"/>
</dbReference>
<gene>
    <name evidence="2" type="ORF">AALM99_01240</name>
</gene>
<protein>
    <submittedName>
        <fullName evidence="2">Adenine methyltransferase</fullName>
    </submittedName>
</protein>
<sequence length="50" mass="5565">MYNILDEEKAMLYNQTAQHSTAQHSTAQHSTAHKQAVDSPSFLHAPKRSG</sequence>
<evidence type="ECO:0000313" key="3">
    <source>
        <dbReference type="Proteomes" id="UP001565242"/>
    </source>
</evidence>
<feature type="region of interest" description="Disordered" evidence="1">
    <location>
        <begin position="15"/>
        <end position="50"/>
    </location>
</feature>
<evidence type="ECO:0000256" key="1">
    <source>
        <dbReference type="SAM" id="MobiDB-lite"/>
    </source>
</evidence>
<keyword evidence="3" id="KW-1185">Reference proteome</keyword>
<dbReference type="Proteomes" id="UP001565242">
    <property type="component" value="Unassembled WGS sequence"/>
</dbReference>